<keyword evidence="2" id="KW-0732">Signal</keyword>
<protein>
    <submittedName>
        <fullName evidence="3">Uncharacterized protein</fullName>
    </submittedName>
</protein>
<proteinExistence type="predicted"/>
<dbReference type="RefSeq" id="WP_099413304.1">
    <property type="nucleotide sequence ID" value="NZ_PDYH01000024.1"/>
</dbReference>
<dbReference type="EMBL" id="PDYH01000024">
    <property type="protein sequence ID" value="PHU40196.1"/>
    <property type="molecule type" value="Genomic_DNA"/>
</dbReference>
<feature type="region of interest" description="Disordered" evidence="1">
    <location>
        <begin position="55"/>
        <end position="105"/>
    </location>
</feature>
<dbReference type="Proteomes" id="UP000224317">
    <property type="component" value="Unassembled WGS sequence"/>
</dbReference>
<organism evidence="3 4">
    <name type="scientific">Pseudobutyrivibrio ruminis</name>
    <dbReference type="NCBI Taxonomy" id="46206"/>
    <lineage>
        <taxon>Bacteria</taxon>
        <taxon>Bacillati</taxon>
        <taxon>Bacillota</taxon>
        <taxon>Clostridia</taxon>
        <taxon>Lachnospirales</taxon>
        <taxon>Lachnospiraceae</taxon>
        <taxon>Pseudobutyrivibrio</taxon>
    </lineage>
</organism>
<keyword evidence="4" id="KW-1185">Reference proteome</keyword>
<feature type="compositionally biased region" description="Basic and acidic residues" evidence="1">
    <location>
        <begin position="61"/>
        <end position="90"/>
    </location>
</feature>
<sequence length="105" mass="11461">MAKVVNRILLIALCGVSLMCGAYLAKGTPKVEGQISTTIVEQTSTEETVSIMHRGVVSGDNNHKVEGNHKARLNRVDKAKKPSVIHDIKPGKPVSKRPNNQNNRH</sequence>
<comment type="caution">
    <text evidence="3">The sequence shown here is derived from an EMBL/GenBank/DDBJ whole genome shotgun (WGS) entry which is preliminary data.</text>
</comment>
<dbReference type="AlphaFoldDB" id="A0A2G3EA62"/>
<evidence type="ECO:0000313" key="4">
    <source>
        <dbReference type="Proteomes" id="UP000224317"/>
    </source>
</evidence>
<evidence type="ECO:0000256" key="1">
    <source>
        <dbReference type="SAM" id="MobiDB-lite"/>
    </source>
</evidence>
<reference evidence="3" key="1">
    <citation type="submission" date="2017-10" db="EMBL/GenBank/DDBJ databases">
        <title>Resolving the taxonomy of Roseburia spp., Eubacterium rectale and Agathobacter spp. through phylogenomic analysis.</title>
        <authorList>
            <person name="Sheridan P.O."/>
            <person name="Walker A.W."/>
            <person name="Duncan S.H."/>
            <person name="Scott K.P."/>
            <person name="Toole P.W.O."/>
            <person name="Luis P."/>
            <person name="Flint H.J."/>
        </authorList>
    </citation>
    <scope>NUCLEOTIDE SEQUENCE [LARGE SCALE GENOMIC DNA]</scope>
    <source>
        <strain evidence="3">JK10</strain>
    </source>
</reference>
<name>A0A2G3EA62_9FIRM</name>
<accession>A0A2G3EA62</accession>
<evidence type="ECO:0000313" key="3">
    <source>
        <dbReference type="EMBL" id="PHU40196.1"/>
    </source>
</evidence>
<feature type="signal peptide" evidence="2">
    <location>
        <begin position="1"/>
        <end position="25"/>
    </location>
</feature>
<feature type="chain" id="PRO_5038894731" evidence="2">
    <location>
        <begin position="26"/>
        <end position="105"/>
    </location>
</feature>
<evidence type="ECO:0000256" key="2">
    <source>
        <dbReference type="SAM" id="SignalP"/>
    </source>
</evidence>
<gene>
    <name evidence="3" type="ORF">CSX00_07200</name>
</gene>